<dbReference type="EMBL" id="MN739831">
    <property type="protein sequence ID" value="QHT73668.1"/>
    <property type="molecule type" value="Genomic_DNA"/>
</dbReference>
<dbReference type="AlphaFoldDB" id="A0A6C0GZD6"/>
<evidence type="ECO:0000313" key="1">
    <source>
        <dbReference type="EMBL" id="QHT73668.1"/>
    </source>
</evidence>
<protein>
    <recommendedName>
        <fullName evidence="2">Sulfotransferase domain-containing protein</fullName>
    </recommendedName>
</protein>
<sequence>MENNIEIKTEESHIYDVFVFCGGKCGGVTIANTLQKNGFIVLHMHSLKYSGMNDCKFDPKNIYNEMTKSCNNKQKVYFIDCYRNPIERKISSFFQNIENYLPNYENMDIDELIDNFNRNFYYIMPNNHPINSVFKYYNLPNFTKFDFENRYNILENKNQIFIKILFKDIKNWNNILSKIFKKNIIIYSKNETLHKNIGLLYKHFLNNYKIPTEFIDDILENDKEFTIYNTPEEQTNYINEWLLKSY</sequence>
<evidence type="ECO:0008006" key="2">
    <source>
        <dbReference type="Google" id="ProtNLM"/>
    </source>
</evidence>
<organism evidence="1">
    <name type="scientific">viral metagenome</name>
    <dbReference type="NCBI Taxonomy" id="1070528"/>
    <lineage>
        <taxon>unclassified sequences</taxon>
        <taxon>metagenomes</taxon>
        <taxon>organismal metagenomes</taxon>
    </lineage>
</organism>
<proteinExistence type="predicted"/>
<accession>A0A6C0GZD6</accession>
<reference evidence="1" key="1">
    <citation type="journal article" date="2020" name="Nature">
        <title>Giant virus diversity and host interactions through global metagenomics.</title>
        <authorList>
            <person name="Schulz F."/>
            <person name="Roux S."/>
            <person name="Paez-Espino D."/>
            <person name="Jungbluth S."/>
            <person name="Walsh D.A."/>
            <person name="Denef V.J."/>
            <person name="McMahon K.D."/>
            <person name="Konstantinidis K.T."/>
            <person name="Eloe-Fadrosh E.A."/>
            <person name="Kyrpides N.C."/>
            <person name="Woyke T."/>
        </authorList>
    </citation>
    <scope>NUCLEOTIDE SEQUENCE</scope>
    <source>
        <strain evidence="1">GVMAG-M-3300023179-4</strain>
    </source>
</reference>
<name>A0A6C0GZD6_9ZZZZ</name>